<dbReference type="PANTHER" id="PTHR37812">
    <property type="entry name" value="MU-LIKE PROPHAGE FLUMU PROTEIN C"/>
    <property type="match status" value="1"/>
</dbReference>
<dbReference type="PANTHER" id="PTHR37812:SF1">
    <property type="entry name" value="MU-LIKE PROPHAGE FLUMU PROTEIN C"/>
    <property type="match status" value="1"/>
</dbReference>
<reference evidence="2 3" key="1">
    <citation type="submission" date="2019-02" db="EMBL/GenBank/DDBJ databases">
        <title>WGS of Pseudoxanthomonas species novum from clinical isolates.</title>
        <authorList>
            <person name="Bernier A.-M."/>
            <person name="Bernard K."/>
            <person name="Vachon A."/>
        </authorList>
    </citation>
    <scope>NUCLEOTIDE SEQUENCE [LARGE SCALE GENOMIC DNA]</scope>
    <source>
        <strain evidence="2 3">NML171202</strain>
    </source>
</reference>
<dbReference type="RefSeq" id="WP_130521135.1">
    <property type="nucleotide sequence ID" value="NZ_SHMA01000009.1"/>
</dbReference>
<evidence type="ECO:0000259" key="1">
    <source>
        <dbReference type="Pfam" id="PF08765"/>
    </source>
</evidence>
<feature type="domain" description="Mor transcription activator" evidence="1">
    <location>
        <begin position="7"/>
        <end position="113"/>
    </location>
</feature>
<gene>
    <name evidence="2" type="ORF">EA661_17520</name>
</gene>
<proteinExistence type="predicted"/>
<dbReference type="InterPro" id="IPR009057">
    <property type="entry name" value="Homeodomain-like_sf"/>
</dbReference>
<dbReference type="SUPFAM" id="SSF46689">
    <property type="entry name" value="Homeodomain-like"/>
    <property type="match status" value="1"/>
</dbReference>
<organism evidence="2 3">
    <name type="scientific">Pseudoxanthomonas winnipegensis</name>
    <dbReference type="NCBI Taxonomy" id="2480810"/>
    <lineage>
        <taxon>Bacteria</taxon>
        <taxon>Pseudomonadati</taxon>
        <taxon>Pseudomonadota</taxon>
        <taxon>Gammaproteobacteria</taxon>
        <taxon>Lysobacterales</taxon>
        <taxon>Lysobacteraceae</taxon>
        <taxon>Pseudoxanthomonas</taxon>
    </lineage>
</organism>
<dbReference type="InterPro" id="IPR052411">
    <property type="entry name" value="c-mor_Regulatory_Protein"/>
</dbReference>
<protein>
    <recommendedName>
        <fullName evidence="1">Mor transcription activator domain-containing protein</fullName>
    </recommendedName>
</protein>
<accession>A0A4Q8LA73</accession>
<comment type="caution">
    <text evidence="2">The sequence shown here is derived from an EMBL/GenBank/DDBJ whole genome shotgun (WGS) entry which is preliminary data.</text>
</comment>
<dbReference type="AlphaFoldDB" id="A0A4Q8LA73"/>
<sequence>MKPMEARRNELLASVATTAAEQARSFGMAADQAEQLGASVADALAEDWGGQNIYVPNRAGFRLSPRDRAILDAHRNGTSVASLAKEYSMSEQGIRQLLRRAAQRDSTLDQMALFDQGG</sequence>
<evidence type="ECO:0000313" key="2">
    <source>
        <dbReference type="EMBL" id="TAA25279.1"/>
    </source>
</evidence>
<dbReference type="EMBL" id="SHMB01000009">
    <property type="protein sequence ID" value="TAA25279.1"/>
    <property type="molecule type" value="Genomic_DNA"/>
</dbReference>
<dbReference type="Gene3D" id="1.10.10.60">
    <property type="entry name" value="Homeodomain-like"/>
    <property type="match status" value="1"/>
</dbReference>
<dbReference type="Proteomes" id="UP000291286">
    <property type="component" value="Unassembled WGS sequence"/>
</dbReference>
<dbReference type="Pfam" id="PF08765">
    <property type="entry name" value="Mor"/>
    <property type="match status" value="1"/>
</dbReference>
<dbReference type="InterPro" id="IPR014875">
    <property type="entry name" value="Mor_transcription_activator"/>
</dbReference>
<name>A0A4Q8LA73_9GAMM</name>
<evidence type="ECO:0000313" key="3">
    <source>
        <dbReference type="Proteomes" id="UP000291286"/>
    </source>
</evidence>